<name>S7PZ36_GLOTA</name>
<sequence length="279" mass="31206">MLCASPDHSSFLRIPSLLSRHVRKPLHSIPNWPSPHHNKCTEPSNICSYPNPPQPVKRTYACQGPGCSGTYTVSWCMARKADGYYREVFRIRREVVAMGAQVNDSRDSAGSEENASPEKGIPRPTLGDRSFSSMDIPRRSLGSPGLCRTTRQGVLNGYEGRWRKAQEYLEDQIEQQLYPDKKVRQRWYGCALLSVLGTLLISYYGITGYSPGAGYVICSQDRVLEALPGRPFMMHDEERTAVQVLAAHLAGMKAFQYRAIKERGGDYVLAYQALGAVEI</sequence>
<feature type="region of interest" description="Disordered" evidence="1">
    <location>
        <begin position="102"/>
        <end position="143"/>
    </location>
</feature>
<organism evidence="2 3">
    <name type="scientific">Gloeophyllum trabeum (strain ATCC 11539 / FP-39264 / Madison 617)</name>
    <name type="common">Brown rot fungus</name>
    <dbReference type="NCBI Taxonomy" id="670483"/>
    <lineage>
        <taxon>Eukaryota</taxon>
        <taxon>Fungi</taxon>
        <taxon>Dikarya</taxon>
        <taxon>Basidiomycota</taxon>
        <taxon>Agaricomycotina</taxon>
        <taxon>Agaricomycetes</taxon>
        <taxon>Gloeophyllales</taxon>
        <taxon>Gloeophyllaceae</taxon>
        <taxon>Gloeophyllum</taxon>
    </lineage>
</organism>
<dbReference type="KEGG" id="gtr:GLOTRDRAFT_131773"/>
<proteinExistence type="predicted"/>
<reference evidence="2 3" key="1">
    <citation type="journal article" date="2012" name="Science">
        <title>The Paleozoic origin of enzymatic lignin decomposition reconstructed from 31 fungal genomes.</title>
        <authorList>
            <person name="Floudas D."/>
            <person name="Binder M."/>
            <person name="Riley R."/>
            <person name="Barry K."/>
            <person name="Blanchette R.A."/>
            <person name="Henrissat B."/>
            <person name="Martinez A.T."/>
            <person name="Otillar R."/>
            <person name="Spatafora J.W."/>
            <person name="Yadav J.S."/>
            <person name="Aerts A."/>
            <person name="Benoit I."/>
            <person name="Boyd A."/>
            <person name="Carlson A."/>
            <person name="Copeland A."/>
            <person name="Coutinho P.M."/>
            <person name="de Vries R.P."/>
            <person name="Ferreira P."/>
            <person name="Findley K."/>
            <person name="Foster B."/>
            <person name="Gaskell J."/>
            <person name="Glotzer D."/>
            <person name="Gorecki P."/>
            <person name="Heitman J."/>
            <person name="Hesse C."/>
            <person name="Hori C."/>
            <person name="Igarashi K."/>
            <person name="Jurgens J.A."/>
            <person name="Kallen N."/>
            <person name="Kersten P."/>
            <person name="Kohler A."/>
            <person name="Kuees U."/>
            <person name="Kumar T.K.A."/>
            <person name="Kuo A."/>
            <person name="LaButti K."/>
            <person name="Larrondo L.F."/>
            <person name="Lindquist E."/>
            <person name="Ling A."/>
            <person name="Lombard V."/>
            <person name="Lucas S."/>
            <person name="Lundell T."/>
            <person name="Martin R."/>
            <person name="McLaughlin D.J."/>
            <person name="Morgenstern I."/>
            <person name="Morin E."/>
            <person name="Murat C."/>
            <person name="Nagy L.G."/>
            <person name="Nolan M."/>
            <person name="Ohm R.A."/>
            <person name="Patyshakuliyeva A."/>
            <person name="Rokas A."/>
            <person name="Ruiz-Duenas F.J."/>
            <person name="Sabat G."/>
            <person name="Salamov A."/>
            <person name="Samejima M."/>
            <person name="Schmutz J."/>
            <person name="Slot J.C."/>
            <person name="St John F."/>
            <person name="Stenlid J."/>
            <person name="Sun H."/>
            <person name="Sun S."/>
            <person name="Syed K."/>
            <person name="Tsang A."/>
            <person name="Wiebenga A."/>
            <person name="Young D."/>
            <person name="Pisabarro A."/>
            <person name="Eastwood D.C."/>
            <person name="Martin F."/>
            <person name="Cullen D."/>
            <person name="Grigoriev I.V."/>
            <person name="Hibbett D.S."/>
        </authorList>
    </citation>
    <scope>NUCLEOTIDE SEQUENCE [LARGE SCALE GENOMIC DNA]</scope>
    <source>
        <strain evidence="2 3">ATCC 11539</strain>
    </source>
</reference>
<accession>S7PZ36</accession>
<dbReference type="OrthoDB" id="2621733at2759"/>
<dbReference type="EMBL" id="KB469307">
    <property type="protein sequence ID" value="EPQ52537.1"/>
    <property type="molecule type" value="Genomic_DNA"/>
</dbReference>
<evidence type="ECO:0000256" key="1">
    <source>
        <dbReference type="SAM" id="MobiDB-lite"/>
    </source>
</evidence>
<evidence type="ECO:0000313" key="3">
    <source>
        <dbReference type="Proteomes" id="UP000030669"/>
    </source>
</evidence>
<dbReference type="GeneID" id="19302377"/>
<dbReference type="HOGENOM" id="CLU_997669_0_0_1"/>
<dbReference type="Proteomes" id="UP000030669">
    <property type="component" value="Unassembled WGS sequence"/>
</dbReference>
<dbReference type="eggNOG" id="ENOG502T0XN">
    <property type="taxonomic scope" value="Eukaryota"/>
</dbReference>
<dbReference type="RefSeq" id="XP_007868842.1">
    <property type="nucleotide sequence ID" value="XM_007870651.1"/>
</dbReference>
<protein>
    <submittedName>
        <fullName evidence="2">Uncharacterized protein</fullName>
    </submittedName>
</protein>
<gene>
    <name evidence="2" type="ORF">GLOTRDRAFT_131773</name>
</gene>
<dbReference type="AlphaFoldDB" id="S7PZ36"/>
<evidence type="ECO:0000313" key="2">
    <source>
        <dbReference type="EMBL" id="EPQ52537.1"/>
    </source>
</evidence>
<keyword evidence="3" id="KW-1185">Reference proteome</keyword>